<dbReference type="Gene3D" id="1.10.530.10">
    <property type="match status" value="1"/>
</dbReference>
<evidence type="ECO:0000313" key="2">
    <source>
        <dbReference type="EMBL" id="MBS4188017.1"/>
    </source>
</evidence>
<dbReference type="InterPro" id="IPR002901">
    <property type="entry name" value="MGlyc_endo_b_GlcNAc-like_dom"/>
</dbReference>
<feature type="domain" description="SH3b" evidence="1">
    <location>
        <begin position="382"/>
        <end position="445"/>
    </location>
</feature>
<protein>
    <submittedName>
        <fullName evidence="2">SH3 domain-containing protein</fullName>
    </submittedName>
</protein>
<dbReference type="RefSeq" id="WP_213147844.1">
    <property type="nucleotide sequence ID" value="NZ_JAGYPE020000062.1"/>
</dbReference>
<keyword evidence="4" id="KW-1185">Reference proteome</keyword>
<dbReference type="Pfam" id="PF01832">
    <property type="entry name" value="Glucosaminidase"/>
    <property type="match status" value="1"/>
</dbReference>
<dbReference type="SMART" id="SM00287">
    <property type="entry name" value="SH3b"/>
    <property type="match status" value="6"/>
</dbReference>
<comment type="caution">
    <text evidence="2">The sequence shown here is derived from an EMBL/GenBank/DDBJ whole genome shotgun (WGS) entry which is preliminary data.</text>
</comment>
<name>A0A942YDJ0_9BACI</name>
<feature type="domain" description="SH3b" evidence="1">
    <location>
        <begin position="137"/>
        <end position="201"/>
    </location>
</feature>
<sequence>MEKQELLPSRVEKYKNSCPQPSVVKKAILPTFCFAVLSAAAFEEAVFAESNSTQTSNVQSAITKYVNVDSGLLNLRKSASTSSAVLAALPKGTAVTVYSEVNGWARVAASGKSGYVSSKFLSNQNPAASAVPPTTATTLKYVNVVSGSLNMRNSASTSAPIMAKLAKGTEVKFISVTNGWAKIEVNGKTGFVSSAYLADKPSASSSVTAPALQPAVTKYVNIDSRSKLNVRKSPSTGSAVITKLTNETEVTVYSEANGWAKINVNGQEGYVSAEYLASAKANTNTEVKKEEPVSVTKYVNVGYDSSLNMRKGAAADASVLVKLARGTTVTVLSEENGWAKIEAYGQTGYVDPQFLSETKPAAGGTEPAPENNPAEEDNAVVEKYVSVVYGSSLNMRAEASTTGAVLTKLARGTIVTVNSEENGWAKVTANGQTGYVSAQYLSASEPFNPNVTNSNIDKVYENYNISLTDMVKLEMGVSPQTDKKYSAFLRSDAITLNGPASGTVNGAVWNVRGGAGTDYWTIGQVKAQEQLQILGTVKGTDGYDWYQIAYNKTWVNASPEDVTYYVNPKNFLSTTVDSLQFLKLSATANLNADEVNQRILSGKGILQGTASSFITAGQTYGINEIYLISHALLETSNGTSKLAAGVEVNGKTVYNMYGIGAYDNTALESGAQFAFNAGWFTPEAAIIGGAQFIANGYINAGQDTLYKMRWNPGSAAAKGSATHQYASDIGWAAKQVFQIHNLYSLLDSYKLILEIPEYK</sequence>
<proteinExistence type="predicted"/>
<dbReference type="AlphaFoldDB" id="A0A942YDJ0"/>
<dbReference type="Pfam" id="PF08239">
    <property type="entry name" value="SH3_3"/>
    <property type="match status" value="5"/>
</dbReference>
<evidence type="ECO:0000313" key="3">
    <source>
        <dbReference type="EMBL" id="MCH6268631.1"/>
    </source>
</evidence>
<dbReference type="InterPro" id="IPR003646">
    <property type="entry name" value="SH3-like_bac-type"/>
</dbReference>
<dbReference type="PROSITE" id="PS51781">
    <property type="entry name" value="SH3B"/>
    <property type="match status" value="6"/>
</dbReference>
<dbReference type="EMBL" id="JAGYPE010000010">
    <property type="protein sequence ID" value="MBS4188017.1"/>
    <property type="molecule type" value="Genomic_DNA"/>
</dbReference>
<gene>
    <name evidence="3" type="ORF">KHB02_024145</name>
    <name evidence="2" type="ORF">KHB02_42305</name>
</gene>
<dbReference type="PANTHER" id="PTHR34408">
    <property type="entry name" value="FAMILY PROTEIN, PUTATIVE-RELATED"/>
    <property type="match status" value="1"/>
</dbReference>
<feature type="domain" description="SH3b" evidence="1">
    <location>
        <begin position="215"/>
        <end position="280"/>
    </location>
</feature>
<dbReference type="Proteomes" id="UP000677265">
    <property type="component" value="Unassembled WGS sequence"/>
</dbReference>
<evidence type="ECO:0000313" key="4">
    <source>
        <dbReference type="Proteomes" id="UP000677265"/>
    </source>
</evidence>
<organism evidence="2">
    <name type="scientific">Neobacillus citreus</name>
    <dbReference type="NCBI Taxonomy" id="2833578"/>
    <lineage>
        <taxon>Bacteria</taxon>
        <taxon>Bacillati</taxon>
        <taxon>Bacillota</taxon>
        <taxon>Bacilli</taxon>
        <taxon>Bacillales</taxon>
        <taxon>Bacillaceae</taxon>
        <taxon>Neobacillus</taxon>
    </lineage>
</organism>
<dbReference type="Gene3D" id="2.30.30.40">
    <property type="entry name" value="SH3 Domains"/>
    <property type="match status" value="6"/>
</dbReference>
<dbReference type="InterPro" id="IPR036028">
    <property type="entry name" value="SH3-like_dom_sf"/>
</dbReference>
<dbReference type="SMART" id="SM00047">
    <property type="entry name" value="LYZ2"/>
    <property type="match status" value="1"/>
</dbReference>
<accession>A0A942YDJ0</accession>
<feature type="domain" description="SH3b" evidence="1">
    <location>
        <begin position="499"/>
        <end position="576"/>
    </location>
</feature>
<dbReference type="EMBL" id="JAGYPE020000062">
    <property type="protein sequence ID" value="MCH6268631.1"/>
    <property type="molecule type" value="Genomic_DNA"/>
</dbReference>
<dbReference type="GO" id="GO:0004040">
    <property type="term" value="F:amidase activity"/>
    <property type="evidence" value="ECO:0007669"/>
    <property type="project" value="InterPro"/>
</dbReference>
<evidence type="ECO:0000259" key="1">
    <source>
        <dbReference type="PROSITE" id="PS51781"/>
    </source>
</evidence>
<feature type="domain" description="SH3b" evidence="1">
    <location>
        <begin position="61"/>
        <end position="125"/>
    </location>
</feature>
<dbReference type="SUPFAM" id="SSF50044">
    <property type="entry name" value="SH3-domain"/>
    <property type="match status" value="1"/>
</dbReference>
<dbReference type="InterPro" id="IPR052354">
    <property type="entry name" value="Cell_Wall_Dynamics_Protein"/>
</dbReference>
<reference evidence="2" key="1">
    <citation type="submission" date="2021-05" db="EMBL/GenBank/DDBJ databases">
        <title>Novel Bacillus species.</title>
        <authorList>
            <person name="Liu G."/>
        </authorList>
    </citation>
    <scope>NUCLEOTIDE SEQUENCE</scope>
    <source>
        <strain evidence="2 4">FJAT-50051</strain>
    </source>
</reference>
<feature type="domain" description="SH3b" evidence="1">
    <location>
        <begin position="294"/>
        <end position="359"/>
    </location>
</feature>